<dbReference type="OrthoDB" id="1490554at2"/>
<dbReference type="Gene3D" id="2.40.50.1020">
    <property type="entry name" value="LytTr DNA-binding domain"/>
    <property type="match status" value="1"/>
</dbReference>
<dbReference type="InterPro" id="IPR046947">
    <property type="entry name" value="LytR-like"/>
</dbReference>
<evidence type="ECO:0000259" key="2">
    <source>
        <dbReference type="PROSITE" id="PS50110"/>
    </source>
</evidence>
<comment type="caution">
    <text evidence="4">The sequence shown here is derived from an EMBL/GenBank/DDBJ whole genome shotgun (WGS) entry which is preliminary data.</text>
</comment>
<dbReference type="Gene3D" id="3.40.50.2300">
    <property type="match status" value="1"/>
</dbReference>
<evidence type="ECO:0000256" key="1">
    <source>
        <dbReference type="PROSITE-ProRule" id="PRU00169"/>
    </source>
</evidence>
<evidence type="ECO:0000313" key="5">
    <source>
        <dbReference type="Proteomes" id="UP000005150"/>
    </source>
</evidence>
<keyword evidence="1" id="KW-0597">Phosphoprotein</keyword>
<keyword evidence="5" id="KW-1185">Reference proteome</keyword>
<evidence type="ECO:0000259" key="3">
    <source>
        <dbReference type="PROSITE" id="PS50930"/>
    </source>
</evidence>
<feature type="domain" description="Response regulatory" evidence="2">
    <location>
        <begin position="3"/>
        <end position="115"/>
    </location>
</feature>
<dbReference type="SUPFAM" id="SSF52172">
    <property type="entry name" value="CheY-like"/>
    <property type="match status" value="1"/>
</dbReference>
<dbReference type="InterPro" id="IPR011006">
    <property type="entry name" value="CheY-like_superfamily"/>
</dbReference>
<proteinExistence type="predicted"/>
<dbReference type="GeneID" id="93114707"/>
<feature type="domain" description="HTH LytTR-type" evidence="3">
    <location>
        <begin position="143"/>
        <end position="250"/>
    </location>
</feature>
<accession>I8YMS3</accession>
<organism evidence="4 5">
    <name type="scientific">Bacteroides salyersiae CL02T12C01</name>
    <dbReference type="NCBI Taxonomy" id="997887"/>
    <lineage>
        <taxon>Bacteria</taxon>
        <taxon>Pseudomonadati</taxon>
        <taxon>Bacteroidota</taxon>
        <taxon>Bacteroidia</taxon>
        <taxon>Bacteroidales</taxon>
        <taxon>Bacteroidaceae</taxon>
        <taxon>Bacteroides</taxon>
    </lineage>
</organism>
<dbReference type="EMBL" id="AGXV01000025">
    <property type="protein sequence ID" value="EIY64425.1"/>
    <property type="molecule type" value="Genomic_DNA"/>
</dbReference>
<dbReference type="GO" id="GO:0003677">
    <property type="term" value="F:DNA binding"/>
    <property type="evidence" value="ECO:0007669"/>
    <property type="project" value="InterPro"/>
</dbReference>
<dbReference type="PANTHER" id="PTHR37299">
    <property type="entry name" value="TRANSCRIPTIONAL REGULATOR-RELATED"/>
    <property type="match status" value="1"/>
</dbReference>
<dbReference type="InterPro" id="IPR001789">
    <property type="entry name" value="Sig_transdc_resp-reg_receiver"/>
</dbReference>
<dbReference type="GO" id="GO:0000156">
    <property type="term" value="F:phosphorelay response regulator activity"/>
    <property type="evidence" value="ECO:0007669"/>
    <property type="project" value="InterPro"/>
</dbReference>
<feature type="modified residue" description="4-aspartylphosphate" evidence="1">
    <location>
        <position position="55"/>
    </location>
</feature>
<dbReference type="PATRIC" id="fig|997887.3.peg.2165"/>
<reference evidence="4 5" key="1">
    <citation type="submission" date="2012-02" db="EMBL/GenBank/DDBJ databases">
        <title>The Genome Sequence of Bacteroides salyersiae CL02T12C01.</title>
        <authorList>
            <consortium name="The Broad Institute Genome Sequencing Platform"/>
            <person name="Earl A."/>
            <person name="Ward D."/>
            <person name="Feldgarden M."/>
            <person name="Gevers D."/>
            <person name="Zitomersky N.L."/>
            <person name="Coyne M.J."/>
            <person name="Comstock L.E."/>
            <person name="Young S.K."/>
            <person name="Zeng Q."/>
            <person name="Gargeya S."/>
            <person name="Fitzgerald M."/>
            <person name="Haas B."/>
            <person name="Abouelleil A."/>
            <person name="Alvarado L."/>
            <person name="Arachchi H.M."/>
            <person name="Berlin A."/>
            <person name="Chapman S.B."/>
            <person name="Gearin G."/>
            <person name="Goldberg J."/>
            <person name="Griggs A."/>
            <person name="Gujja S."/>
            <person name="Hansen M."/>
            <person name="Heiman D."/>
            <person name="Howarth C."/>
            <person name="Larimer J."/>
            <person name="Lui A."/>
            <person name="MacDonald P.J.P."/>
            <person name="McCowen C."/>
            <person name="Montmayeur A."/>
            <person name="Murphy C."/>
            <person name="Neiman D."/>
            <person name="Pearson M."/>
            <person name="Priest M."/>
            <person name="Roberts A."/>
            <person name="Saif S."/>
            <person name="Shea T."/>
            <person name="Sisk P."/>
            <person name="Stolte C."/>
            <person name="Sykes S."/>
            <person name="Wortman J."/>
            <person name="Nusbaum C."/>
            <person name="Birren B."/>
        </authorList>
    </citation>
    <scope>NUCLEOTIDE SEQUENCE [LARGE SCALE GENOMIC DNA]</scope>
    <source>
        <strain evidence="4 5">CL02T12C01</strain>
    </source>
</reference>
<dbReference type="InterPro" id="IPR007492">
    <property type="entry name" value="LytTR_DNA-bd_dom"/>
</dbReference>
<dbReference type="Pfam" id="PF00072">
    <property type="entry name" value="Response_reg"/>
    <property type="match status" value="1"/>
</dbReference>
<dbReference type="PROSITE" id="PS50110">
    <property type="entry name" value="RESPONSE_REGULATORY"/>
    <property type="match status" value="1"/>
</dbReference>
<dbReference type="HOGENOM" id="CLU_000445_14_1_10"/>
<sequence>MMKYLLVEDERFAYEEIKRMMQALRADYQMIGWAESVEQAVGFLKQGNIDLMIVDIRLSDGISFEIFEQCPIEIPVIFTTAYDEYALKAFKVNSIDYLLKPIDEKELDAALCKFERRNYLNCTMPEYKKLEETYLSNNKKNRFLIQIGDSFQYVETADIAFFYSEEKYIYLHLFSNRRYIINYSLEQLECMLDRNMFFRVSRNCIANIKSIQKSSKYFGSRLKLYFLPECPHEVLVSRNRVSDFLNWIDDVKS</sequence>
<dbReference type="RefSeq" id="WP_007480001.1">
    <property type="nucleotide sequence ID" value="NZ_JH724307.1"/>
</dbReference>
<dbReference type="PANTHER" id="PTHR37299:SF1">
    <property type="entry name" value="STAGE 0 SPORULATION PROTEIN A HOMOLOG"/>
    <property type="match status" value="1"/>
</dbReference>
<dbReference type="PROSITE" id="PS50930">
    <property type="entry name" value="HTH_LYTTR"/>
    <property type="match status" value="1"/>
</dbReference>
<name>I8YMS3_9BACE</name>
<dbReference type="AlphaFoldDB" id="I8YMS3"/>
<gene>
    <name evidence="4" type="ORF">HMPREF1071_02070</name>
</gene>
<dbReference type="SMART" id="SM00448">
    <property type="entry name" value="REC"/>
    <property type="match status" value="1"/>
</dbReference>
<dbReference type="Proteomes" id="UP000005150">
    <property type="component" value="Unassembled WGS sequence"/>
</dbReference>
<protein>
    <recommendedName>
        <fullName evidence="6">Response regulatory domain-containing protein</fullName>
    </recommendedName>
</protein>
<dbReference type="Pfam" id="PF04397">
    <property type="entry name" value="LytTR"/>
    <property type="match status" value="1"/>
</dbReference>
<dbReference type="SMART" id="SM00850">
    <property type="entry name" value="LytTR"/>
    <property type="match status" value="1"/>
</dbReference>
<evidence type="ECO:0000313" key="4">
    <source>
        <dbReference type="EMBL" id="EIY64425.1"/>
    </source>
</evidence>
<evidence type="ECO:0008006" key="6">
    <source>
        <dbReference type="Google" id="ProtNLM"/>
    </source>
</evidence>